<dbReference type="Proteomes" id="UP000265120">
    <property type="component" value="Chromosome 3"/>
</dbReference>
<dbReference type="AlphaFoldDB" id="A0A3P8WCA4"/>
<accession>A0A3P8WCA4</accession>
<dbReference type="Ensembl" id="ENSCSET00000023588.1">
    <property type="protein sequence ID" value="ENSCSEP00000023281.1"/>
    <property type="gene ID" value="ENSCSEG00000014855.1"/>
</dbReference>
<proteinExistence type="predicted"/>
<organism evidence="1 2">
    <name type="scientific">Cynoglossus semilaevis</name>
    <name type="common">Tongue sole</name>
    <dbReference type="NCBI Taxonomy" id="244447"/>
    <lineage>
        <taxon>Eukaryota</taxon>
        <taxon>Metazoa</taxon>
        <taxon>Chordata</taxon>
        <taxon>Craniata</taxon>
        <taxon>Vertebrata</taxon>
        <taxon>Euteleostomi</taxon>
        <taxon>Actinopterygii</taxon>
        <taxon>Neopterygii</taxon>
        <taxon>Teleostei</taxon>
        <taxon>Neoteleostei</taxon>
        <taxon>Acanthomorphata</taxon>
        <taxon>Carangaria</taxon>
        <taxon>Pleuronectiformes</taxon>
        <taxon>Pleuronectoidei</taxon>
        <taxon>Cynoglossidae</taxon>
        <taxon>Cynoglossinae</taxon>
        <taxon>Cynoglossus</taxon>
    </lineage>
</organism>
<reference evidence="1" key="3">
    <citation type="submission" date="2025-09" db="UniProtKB">
        <authorList>
            <consortium name="Ensembl"/>
        </authorList>
    </citation>
    <scope>IDENTIFICATION</scope>
</reference>
<reference evidence="1" key="2">
    <citation type="submission" date="2025-08" db="UniProtKB">
        <authorList>
            <consortium name="Ensembl"/>
        </authorList>
    </citation>
    <scope>IDENTIFICATION</scope>
</reference>
<name>A0A3P8WCA4_CYNSE</name>
<evidence type="ECO:0000313" key="2">
    <source>
        <dbReference type="Proteomes" id="UP000265120"/>
    </source>
</evidence>
<dbReference type="InParanoid" id="A0A3P8WCA4"/>
<protein>
    <submittedName>
        <fullName evidence="1">Uncharacterized protein</fullName>
    </submittedName>
</protein>
<sequence>VDSGRMENFWKIFRKLSGATVHDLHHLLKAKKNHLMCSRFFFFLCGKSCFIRALCCLTHFVTCFGEKLSVKENVTKATSTLLLLIRLI</sequence>
<keyword evidence="2" id="KW-1185">Reference proteome</keyword>
<reference evidence="1 2" key="1">
    <citation type="journal article" date="2014" name="Nat. Genet.">
        <title>Whole-genome sequence of a flatfish provides insights into ZW sex chromosome evolution and adaptation to a benthic lifestyle.</title>
        <authorList>
            <person name="Chen S."/>
            <person name="Zhang G."/>
            <person name="Shao C."/>
            <person name="Huang Q."/>
            <person name="Liu G."/>
            <person name="Zhang P."/>
            <person name="Song W."/>
            <person name="An N."/>
            <person name="Chalopin D."/>
            <person name="Volff J.N."/>
            <person name="Hong Y."/>
            <person name="Li Q."/>
            <person name="Sha Z."/>
            <person name="Zhou H."/>
            <person name="Xie M."/>
            <person name="Yu Q."/>
            <person name="Liu Y."/>
            <person name="Xiang H."/>
            <person name="Wang N."/>
            <person name="Wu K."/>
            <person name="Yang C."/>
            <person name="Zhou Q."/>
            <person name="Liao X."/>
            <person name="Yang L."/>
            <person name="Hu Q."/>
            <person name="Zhang J."/>
            <person name="Meng L."/>
            <person name="Jin L."/>
            <person name="Tian Y."/>
            <person name="Lian J."/>
            <person name="Yang J."/>
            <person name="Miao G."/>
            <person name="Liu S."/>
            <person name="Liang Z."/>
            <person name="Yan F."/>
            <person name="Li Y."/>
            <person name="Sun B."/>
            <person name="Zhang H."/>
            <person name="Zhang J."/>
            <person name="Zhu Y."/>
            <person name="Du M."/>
            <person name="Zhao Y."/>
            <person name="Schartl M."/>
            <person name="Tang Q."/>
            <person name="Wang J."/>
        </authorList>
    </citation>
    <scope>NUCLEOTIDE SEQUENCE</scope>
</reference>
<evidence type="ECO:0000313" key="1">
    <source>
        <dbReference type="Ensembl" id="ENSCSEP00000023281.1"/>
    </source>
</evidence>